<dbReference type="EMBL" id="QGGB01000003">
    <property type="protein sequence ID" value="PWN07415.1"/>
    <property type="molecule type" value="Genomic_DNA"/>
</dbReference>
<gene>
    <name evidence="2" type="ORF">DDZ15_03895</name>
</gene>
<dbReference type="RefSeq" id="WP_109645087.1">
    <property type="nucleotide sequence ID" value="NZ_QGGB01000003.1"/>
</dbReference>
<organism evidence="2 3">
    <name type="scientific">Rhodohalobacter mucosus</name>
    <dbReference type="NCBI Taxonomy" id="2079485"/>
    <lineage>
        <taxon>Bacteria</taxon>
        <taxon>Pseudomonadati</taxon>
        <taxon>Balneolota</taxon>
        <taxon>Balneolia</taxon>
        <taxon>Balneolales</taxon>
        <taxon>Balneolaceae</taxon>
        <taxon>Rhodohalobacter</taxon>
    </lineage>
</organism>
<feature type="domain" description="Putative beta-lactamase-inhibitor-like PepSY-like" evidence="1">
    <location>
        <begin position="32"/>
        <end position="96"/>
    </location>
</feature>
<proteinExistence type="predicted"/>
<accession>A0A316TW50</accession>
<name>A0A316TW50_9BACT</name>
<sequence>MKANQMPVTRIAYAIVILFIFFSQSSVLFAQETEIDKSEVPEAVLQAIESDYMSCSGEITWYIHSGSDNINYYVVNATGDKITCEAYYDRNGNLIHSKTVMKDAKLPIPILEAVYEIYPEWTITEDHVVIRDFDENKMYSEVEITKGRESKTLYFDSNGEELTPGLVFGPGKEMVSANAIPNPVTERVQSDYMSCRENITWYSYTERPGMRPDYYVATATGDGIRCESRYDRNGNLVSSKTVATNVKLPSAITRFIARDYPGWTITGDQRITTDFDETTTYYTVVIRSESGERQTLYFDRNGNKIDPANV</sequence>
<dbReference type="AlphaFoldDB" id="A0A316TW50"/>
<protein>
    <recommendedName>
        <fullName evidence="1">Putative beta-lactamase-inhibitor-like PepSY-like domain-containing protein</fullName>
    </recommendedName>
</protein>
<dbReference type="Gene3D" id="3.10.450.360">
    <property type="match status" value="2"/>
</dbReference>
<keyword evidence="3" id="KW-1185">Reference proteome</keyword>
<dbReference type="SUPFAM" id="SSF160574">
    <property type="entry name" value="BT0923-like"/>
    <property type="match status" value="2"/>
</dbReference>
<evidence type="ECO:0000313" key="3">
    <source>
        <dbReference type="Proteomes" id="UP000245533"/>
    </source>
</evidence>
<evidence type="ECO:0000259" key="1">
    <source>
        <dbReference type="Pfam" id="PF11396"/>
    </source>
</evidence>
<dbReference type="Proteomes" id="UP000245533">
    <property type="component" value="Unassembled WGS sequence"/>
</dbReference>
<dbReference type="Pfam" id="PF11396">
    <property type="entry name" value="PepSY_like"/>
    <property type="match status" value="1"/>
</dbReference>
<evidence type="ECO:0000313" key="2">
    <source>
        <dbReference type="EMBL" id="PWN07415.1"/>
    </source>
</evidence>
<comment type="caution">
    <text evidence="2">The sequence shown here is derived from an EMBL/GenBank/DDBJ whole genome shotgun (WGS) entry which is preliminary data.</text>
</comment>
<dbReference type="InterPro" id="IPR021533">
    <property type="entry name" value="PepSY-like"/>
</dbReference>
<reference evidence="2 3" key="1">
    <citation type="submission" date="2018-05" db="EMBL/GenBank/DDBJ databases">
        <title>Rhodohalobacter halophilus gen. nov., sp. nov., a moderately halophilic member of the family Balneolaceae.</title>
        <authorList>
            <person name="Liu Z.-W."/>
        </authorList>
    </citation>
    <scope>NUCLEOTIDE SEQUENCE [LARGE SCALE GENOMIC DNA]</scope>
    <source>
        <strain evidence="2 3">8A47</strain>
    </source>
</reference>
<dbReference type="OrthoDB" id="668160at2"/>